<dbReference type="SMART" id="SM01349">
    <property type="entry name" value="TOG"/>
    <property type="match status" value="1"/>
</dbReference>
<dbReference type="GO" id="GO:0005815">
    <property type="term" value="C:microtubule organizing center"/>
    <property type="evidence" value="ECO:0007669"/>
    <property type="project" value="TreeGrafter"/>
</dbReference>
<dbReference type="Proteomes" id="UP000038045">
    <property type="component" value="Unplaced"/>
</dbReference>
<dbReference type="InterPro" id="IPR016024">
    <property type="entry name" value="ARM-type_fold"/>
</dbReference>
<evidence type="ECO:0000313" key="3">
    <source>
        <dbReference type="Proteomes" id="UP000038045"/>
    </source>
</evidence>
<organism evidence="3 4">
    <name type="scientific">Parastrongyloides trichosuri</name>
    <name type="common">Possum-specific nematode worm</name>
    <dbReference type="NCBI Taxonomy" id="131310"/>
    <lineage>
        <taxon>Eukaryota</taxon>
        <taxon>Metazoa</taxon>
        <taxon>Ecdysozoa</taxon>
        <taxon>Nematoda</taxon>
        <taxon>Chromadorea</taxon>
        <taxon>Rhabditida</taxon>
        <taxon>Tylenchina</taxon>
        <taxon>Panagrolaimomorpha</taxon>
        <taxon>Strongyloidoidea</taxon>
        <taxon>Strongyloididae</taxon>
        <taxon>Parastrongyloides</taxon>
    </lineage>
</organism>
<dbReference type="InterPro" id="IPR011989">
    <property type="entry name" value="ARM-like"/>
</dbReference>
<feature type="domain" description="TOG" evidence="2">
    <location>
        <begin position="45"/>
        <end position="283"/>
    </location>
</feature>
<feature type="region of interest" description="Disordered" evidence="1">
    <location>
        <begin position="272"/>
        <end position="383"/>
    </location>
</feature>
<name>A0A0N4ZY29_PARTI</name>
<dbReference type="STRING" id="131310.A0A0N4ZY29"/>
<evidence type="ECO:0000256" key="1">
    <source>
        <dbReference type="SAM" id="MobiDB-lite"/>
    </source>
</evidence>
<dbReference type="Gene3D" id="1.25.10.10">
    <property type="entry name" value="Leucine-rich Repeat Variant"/>
    <property type="match status" value="3"/>
</dbReference>
<dbReference type="GO" id="GO:0090307">
    <property type="term" value="P:mitotic spindle assembly"/>
    <property type="evidence" value="ECO:0007669"/>
    <property type="project" value="TreeGrafter"/>
</dbReference>
<feature type="compositionally biased region" description="Low complexity" evidence="1">
    <location>
        <begin position="289"/>
        <end position="306"/>
    </location>
</feature>
<keyword evidence="3" id="KW-1185">Reference proteome</keyword>
<dbReference type="GO" id="GO:0072686">
    <property type="term" value="C:mitotic spindle"/>
    <property type="evidence" value="ECO:0007669"/>
    <property type="project" value="TreeGrafter"/>
</dbReference>
<protein>
    <submittedName>
        <fullName evidence="4">TOG domain-containing protein</fullName>
    </submittedName>
</protein>
<dbReference type="GO" id="GO:0005881">
    <property type="term" value="C:cytoplasmic microtubule"/>
    <property type="evidence" value="ECO:0007669"/>
    <property type="project" value="TreeGrafter"/>
</dbReference>
<dbReference type="WBParaSite" id="PTRK_0001370200.1">
    <property type="protein sequence ID" value="PTRK_0001370200.1"/>
    <property type="gene ID" value="PTRK_0001370200"/>
</dbReference>
<sequence>MSAKSFSRVPSSTRVISVTAKNTGSAGACTLDDFEKNFTSVPNVMISSNHELVSFFNNTISIGLNAADVDWEKRVLALRQLRSLIQNDSYNLDAFYDEILPNLEIPLQKAIKDLRSQVVREAAYTIALYGQTLGNKMDKIAEALFPDIISVVQSSAKVMASAANILCTFLAKNICSHKFLLRVLQSLNHKSREIRRCVYLMIETIIESWTDSNITRSVNSISDAIYKAINDADPDVRTIGRKCFNAWEERYPEEAGKIFKMLDPSKQKAINGTLASSSSSRSITDAVRSKPSTASSIKSSAYSRATSEIDTTSARRAMGSSRYGSVNRPPILAKPISSTTRNGGATPSTRKPLYATQSTSSTMTNGRPSMSQPGSRSGSPNRLAKNLGRMRVAETPKLYSVRSNRVSAKSTKPSSPVAFELNNEIQMESAALTDAINKCNQLSDKREHLNVVFHIMETGRTLDNTDVDKIFNCLWKIYKESQSRQSSEMLNAIELLFSKYNQQVTHHLTEIYPRILLKMSNDSQPASKSVHIKLLNHVKKVFAPKDRFVAIATYIQNPLNSPPVKTKQLLLKEYGEVLRELNSKILRETSEFVPSFIKILQILESSKNDQFTSDVEIICKAIFDLDASTLSEIVQNKLTNQQRTRVLEFINGGDKVSMSPLRARHDNVIPQQSSSKFYGNSCSNYNNGRERSFDHTPPSNSSSSTLDVETSKFFYSNSQEFKRDVDEQKRVIDAIQLVLMPDTVSPHKAVAAKALETLIKDKCFTLWDEHFGSTLMLLIKNLSDDDDLIVANNIGALREMIVKEHIRLDNYYAFLIKSFVQVKQRGETINKLLDGCSNAMAKYIPAKMLISTLIPLLEVDDHHILTNVLKLLGKVFEYVPKNEGILFLPECCPAVTKFVSHPESIVRRSTIICIVAIINKCTRKEVDGYLSDFDRAQTRLLDVYLSRANNK</sequence>
<dbReference type="SUPFAM" id="SSF48371">
    <property type="entry name" value="ARM repeat"/>
    <property type="match status" value="1"/>
</dbReference>
<reference evidence="4" key="1">
    <citation type="submission" date="2017-02" db="UniProtKB">
        <authorList>
            <consortium name="WormBaseParasite"/>
        </authorList>
    </citation>
    <scope>IDENTIFICATION</scope>
</reference>
<dbReference type="PANTHER" id="PTHR21567:SF9">
    <property type="entry name" value="CLIP-ASSOCIATING PROTEIN"/>
    <property type="match status" value="1"/>
</dbReference>
<dbReference type="PANTHER" id="PTHR21567">
    <property type="entry name" value="CLASP"/>
    <property type="match status" value="1"/>
</dbReference>
<dbReference type="GO" id="GO:0005876">
    <property type="term" value="C:spindle microtubule"/>
    <property type="evidence" value="ECO:0007669"/>
    <property type="project" value="TreeGrafter"/>
</dbReference>
<dbReference type="AlphaFoldDB" id="A0A0N4ZY29"/>
<evidence type="ECO:0000313" key="4">
    <source>
        <dbReference type="WBParaSite" id="PTRK_0001370200.1"/>
    </source>
</evidence>
<accession>A0A0N4ZY29</accession>
<evidence type="ECO:0000259" key="2">
    <source>
        <dbReference type="SMART" id="SM01349"/>
    </source>
</evidence>
<dbReference type="InterPro" id="IPR034085">
    <property type="entry name" value="TOG"/>
</dbReference>
<dbReference type="Pfam" id="PF12348">
    <property type="entry name" value="CLASP_N"/>
    <property type="match status" value="1"/>
</dbReference>
<dbReference type="GO" id="GO:0008017">
    <property type="term" value="F:microtubule binding"/>
    <property type="evidence" value="ECO:0007669"/>
    <property type="project" value="TreeGrafter"/>
</dbReference>
<feature type="compositionally biased region" description="Polar residues" evidence="1">
    <location>
        <begin position="336"/>
        <end position="380"/>
    </location>
</feature>
<dbReference type="InterPro" id="IPR024395">
    <property type="entry name" value="CLASP_N_dom"/>
</dbReference>
<proteinExistence type="predicted"/>